<reference evidence="3" key="1">
    <citation type="journal article" date="2019" name="Int. J. Syst. Evol. Microbiol.">
        <title>The Global Catalogue of Microorganisms (GCM) 10K type strain sequencing project: providing services to taxonomists for standard genome sequencing and annotation.</title>
        <authorList>
            <consortium name="The Broad Institute Genomics Platform"/>
            <consortium name="The Broad Institute Genome Sequencing Center for Infectious Disease"/>
            <person name="Wu L."/>
            <person name="Ma J."/>
        </authorList>
    </citation>
    <scope>NUCLEOTIDE SEQUENCE [LARGE SCALE GENOMIC DNA]</scope>
    <source>
        <strain evidence="3">CCM 8391</strain>
    </source>
</reference>
<gene>
    <name evidence="2" type="ORF">ACFQE5_02125</name>
</gene>
<feature type="transmembrane region" description="Helical" evidence="1">
    <location>
        <begin position="204"/>
        <end position="225"/>
    </location>
</feature>
<keyword evidence="1" id="KW-0472">Membrane</keyword>
<dbReference type="InterPro" id="IPR012666">
    <property type="entry name" value="CbtA_put"/>
</dbReference>
<evidence type="ECO:0000313" key="2">
    <source>
        <dbReference type="EMBL" id="MFC5993003.1"/>
    </source>
</evidence>
<feature type="transmembrane region" description="Helical" evidence="1">
    <location>
        <begin position="165"/>
        <end position="184"/>
    </location>
</feature>
<dbReference type="Proteomes" id="UP001596302">
    <property type="component" value="Unassembled WGS sequence"/>
</dbReference>
<dbReference type="EMBL" id="JBHSQW010000004">
    <property type="protein sequence ID" value="MFC5993003.1"/>
    <property type="molecule type" value="Genomic_DNA"/>
</dbReference>
<evidence type="ECO:0000313" key="3">
    <source>
        <dbReference type="Proteomes" id="UP001596302"/>
    </source>
</evidence>
<evidence type="ECO:0000256" key="1">
    <source>
        <dbReference type="SAM" id="Phobius"/>
    </source>
</evidence>
<feature type="transmembrane region" description="Helical" evidence="1">
    <location>
        <begin position="95"/>
        <end position="113"/>
    </location>
</feature>
<organism evidence="2 3">
    <name type="scientific">Pseudonocardia hispaniensis</name>
    <dbReference type="NCBI Taxonomy" id="904933"/>
    <lineage>
        <taxon>Bacteria</taxon>
        <taxon>Bacillati</taxon>
        <taxon>Actinomycetota</taxon>
        <taxon>Actinomycetes</taxon>
        <taxon>Pseudonocardiales</taxon>
        <taxon>Pseudonocardiaceae</taxon>
        <taxon>Pseudonocardia</taxon>
    </lineage>
</organism>
<accession>A0ABW1IWY7</accession>
<keyword evidence="1" id="KW-1133">Transmembrane helix</keyword>
<protein>
    <submittedName>
        <fullName evidence="2">CbtA family protein</fullName>
    </submittedName>
</protein>
<feature type="transmembrane region" description="Helical" evidence="1">
    <location>
        <begin position="133"/>
        <end position="153"/>
    </location>
</feature>
<dbReference type="RefSeq" id="WP_379582127.1">
    <property type="nucleotide sequence ID" value="NZ_JBHSQW010000004.1"/>
</dbReference>
<comment type="caution">
    <text evidence="2">The sequence shown here is derived from an EMBL/GenBank/DDBJ whole genome shotgun (WGS) entry which is preliminary data.</text>
</comment>
<keyword evidence="1" id="KW-0812">Transmembrane</keyword>
<proteinExistence type="predicted"/>
<keyword evidence="3" id="KW-1185">Reference proteome</keyword>
<dbReference type="Pfam" id="PF09490">
    <property type="entry name" value="CbtA"/>
    <property type="match status" value="1"/>
</dbReference>
<sequence>MVRMLLVRGMIAGAVAGLAALVFGFVFGEPGIEGGIAFEDRHATHAGVDLVGRGVQSTLGLAVALVLYGIAIGGIFALVYAVLYGRLGRLSPRGSAAVLALVAFLAVIVVPFVKYPANPPGASDPDTISERTAFYLAMVLASVALAAAATMLGRKLAGRLGAWNAFLVAVATYLVAIGLVMRALPPVDEAPPGFPATVLYEFRLASLGAQLTFWAVLGLVFGAVVDRGGRRADRGAGMRSGAP</sequence>
<feature type="transmembrane region" description="Helical" evidence="1">
    <location>
        <begin position="59"/>
        <end position="83"/>
    </location>
</feature>
<name>A0ABW1IWY7_9PSEU</name>